<organism evidence="1">
    <name type="scientific">Clastoptera arizonana</name>
    <name type="common">Arizona spittle bug</name>
    <dbReference type="NCBI Taxonomy" id="38151"/>
    <lineage>
        <taxon>Eukaryota</taxon>
        <taxon>Metazoa</taxon>
        <taxon>Ecdysozoa</taxon>
        <taxon>Arthropoda</taxon>
        <taxon>Hexapoda</taxon>
        <taxon>Insecta</taxon>
        <taxon>Pterygota</taxon>
        <taxon>Neoptera</taxon>
        <taxon>Paraneoptera</taxon>
        <taxon>Hemiptera</taxon>
        <taxon>Auchenorrhyncha</taxon>
        <taxon>Cercopoidea</taxon>
        <taxon>Clastopteridae</taxon>
        <taxon>Clastoptera</taxon>
    </lineage>
</organism>
<dbReference type="PANTHER" id="PTHR20910:SF1">
    <property type="entry name" value="SUPEROXIDE DISMUTASE COPPER_ZINC BINDING DOMAIN-CONTAINING PROTEIN"/>
    <property type="match status" value="1"/>
</dbReference>
<accession>A0A1B6DE34</accession>
<sequence length="167" mass="19010">GKSIVIFDKDRGHFRFACANIEPDNDLIKYVNVRRPPKFIVSQFLEDVRTIMGVPEWFLTIDTRHTKILHNGACIQLLLHFKGSQANKLEQDFSVLLSTGRLNSPSLSIPGYIQDTKRKSKISYKLCGSGRNRGKEGFSSRGYGFQYDSTIKTITTLSLFLIYVINM</sequence>
<dbReference type="InterPro" id="IPR053257">
    <property type="entry name" value="Cu-only_SOD"/>
</dbReference>
<name>A0A1B6DE34_9HEMI</name>
<dbReference type="EMBL" id="GEDC01013369">
    <property type="protein sequence ID" value="JAS23929.1"/>
    <property type="molecule type" value="Transcribed_RNA"/>
</dbReference>
<feature type="non-terminal residue" evidence="1">
    <location>
        <position position="1"/>
    </location>
</feature>
<reference evidence="1" key="1">
    <citation type="submission" date="2015-12" db="EMBL/GenBank/DDBJ databases">
        <title>De novo transcriptome assembly of four potential Pierce s Disease insect vectors from Arizona vineyards.</title>
        <authorList>
            <person name="Tassone E.E."/>
        </authorList>
    </citation>
    <scope>NUCLEOTIDE SEQUENCE</scope>
</reference>
<gene>
    <name evidence="1" type="ORF">g.18081</name>
</gene>
<dbReference type="AlphaFoldDB" id="A0A1B6DE34"/>
<evidence type="ECO:0000313" key="1">
    <source>
        <dbReference type="EMBL" id="JAS23929.1"/>
    </source>
</evidence>
<protein>
    <submittedName>
        <fullName evidence="1">Uncharacterized protein</fullName>
    </submittedName>
</protein>
<dbReference type="PANTHER" id="PTHR20910">
    <property type="entry name" value="AGAP001623-PA"/>
    <property type="match status" value="1"/>
</dbReference>
<proteinExistence type="predicted"/>